<protein>
    <submittedName>
        <fullName evidence="2">Uncharacterized protein</fullName>
    </submittedName>
</protein>
<proteinExistence type="predicted"/>
<evidence type="ECO:0000313" key="3">
    <source>
        <dbReference type="Proteomes" id="UP000203589"/>
    </source>
</evidence>
<feature type="chain" id="PRO_5012443039" evidence="1">
    <location>
        <begin position="19"/>
        <end position="116"/>
    </location>
</feature>
<reference evidence="2 3" key="1">
    <citation type="submission" date="2017-07" db="EMBL/GenBank/DDBJ databases">
        <title>Genome Sequence of Antarctobacter heliothermus Strain SMS3 Isolated from a culture of the Diatom Skeletonema marinoi.</title>
        <authorList>
            <person name="Topel M."/>
            <person name="Pinder M.I.M."/>
            <person name="Johansson O.N."/>
            <person name="Kourtchenko O."/>
            <person name="Godhe A."/>
            <person name="Clarke A.K."/>
        </authorList>
    </citation>
    <scope>NUCLEOTIDE SEQUENCE [LARGE SCALE GENOMIC DNA]</scope>
    <source>
        <strain evidence="2 3">SMS3</strain>
    </source>
</reference>
<feature type="signal peptide" evidence="1">
    <location>
        <begin position="1"/>
        <end position="18"/>
    </location>
</feature>
<dbReference type="AlphaFoldDB" id="A0A222E5F7"/>
<evidence type="ECO:0000313" key="2">
    <source>
        <dbReference type="EMBL" id="ASP21392.1"/>
    </source>
</evidence>
<evidence type="ECO:0000256" key="1">
    <source>
        <dbReference type="SAM" id="SignalP"/>
    </source>
</evidence>
<keyword evidence="1" id="KW-0732">Signal</keyword>
<dbReference type="EMBL" id="CP022540">
    <property type="protein sequence ID" value="ASP21392.1"/>
    <property type="molecule type" value="Genomic_DNA"/>
</dbReference>
<dbReference type="RefSeq" id="WP_157733512.1">
    <property type="nucleotide sequence ID" value="NZ_CP022540.1"/>
</dbReference>
<gene>
    <name evidence="2" type="ORF">ANTHELSMS3_02737</name>
</gene>
<name>A0A222E5F7_9RHOB</name>
<dbReference type="OrthoDB" id="7852641at2"/>
<keyword evidence="3" id="KW-1185">Reference proteome</keyword>
<organism evidence="2 3">
    <name type="scientific">Antarctobacter heliothermus</name>
    <dbReference type="NCBI Taxonomy" id="74033"/>
    <lineage>
        <taxon>Bacteria</taxon>
        <taxon>Pseudomonadati</taxon>
        <taxon>Pseudomonadota</taxon>
        <taxon>Alphaproteobacteria</taxon>
        <taxon>Rhodobacterales</taxon>
        <taxon>Roseobacteraceae</taxon>
        <taxon>Antarctobacter</taxon>
    </lineage>
</organism>
<sequence>MRLVLVFCGLAAVAPVSAEVDTPAFLQSCRDLHQGRAGGATCEAMLEGALGAFSLLGADYMPLSAEMGYCLMPDMTATEAATAIVRYADRDPECAQLAHFSMCMNLAFQQTYGGSC</sequence>
<accession>A0A222E5F7</accession>
<dbReference type="Proteomes" id="UP000203589">
    <property type="component" value="Chromosome"/>
</dbReference>
<dbReference type="KEGG" id="aht:ANTHELSMS3_02737"/>